<accession>A0A4R1SDV5</accession>
<feature type="compositionally biased region" description="Basic residues" evidence="3">
    <location>
        <begin position="527"/>
        <end position="536"/>
    </location>
</feature>
<feature type="transmembrane region" description="Helical" evidence="4">
    <location>
        <begin position="285"/>
        <end position="306"/>
    </location>
</feature>
<sequence length="536" mass="58971">MFGKIIKAIKFFNRRHAKEQSGRQKGKNVAGQTVIHKNIESNLANLKHVLGKSNDVIFREFEVGNKKPTKAFVCFIDGLGDKNLINEFITKALMVDIHIIHPDENFLSPNILALVKEKVLSATEVTEADSFDRVLDGILSGDTALFIDGSMKVLLISARGGETRAVAEPDTEVSVRGPRDGFTEILRVNTSLLRRKIKNPRLIFEPLRLGKQTRTEINIVYIEGIANQEVIAEVRRRLHRIDTDVILESGYLEQFIEDHPFSPFATIGNSEKPDKVAAKLLEGRIAILCNGTPFALTVPFLFIEAIQVSEDYYSRPYLASITRGLRLISFLVTLIVPALYVAVETFHQEMLPTVLLITMAAAREGIPFPSFVEAMIMGTIFEVLRESGIRLPRQVGQAVSIVGALIIGEAAVNAGILSAPMVIVGALTGITSFIVPALLDGIILFRIFLVLLSAAFGLYGIAIGLIIMLAHMCSLSSFGTPYLAPMAPTVWKDLQDTLIRVPLRLMKSQAKSISRPNGGGREFSAPPHRRHGGEDD</sequence>
<keyword evidence="2 4" id="KW-0472">Membrane</keyword>
<dbReference type="EMBL" id="SLUN01000001">
    <property type="protein sequence ID" value="TCL76842.1"/>
    <property type="molecule type" value="Genomic_DNA"/>
</dbReference>
<evidence type="ECO:0000256" key="2">
    <source>
        <dbReference type="ARBA" id="ARBA00023136"/>
    </source>
</evidence>
<evidence type="ECO:0000256" key="3">
    <source>
        <dbReference type="SAM" id="MobiDB-lite"/>
    </source>
</evidence>
<feature type="transmembrane region" description="Helical" evidence="4">
    <location>
        <begin position="447"/>
        <end position="470"/>
    </location>
</feature>
<dbReference type="Proteomes" id="UP000295008">
    <property type="component" value="Unassembled WGS sequence"/>
</dbReference>
<dbReference type="PANTHER" id="PTHR22550">
    <property type="entry name" value="SPORE GERMINATION PROTEIN"/>
    <property type="match status" value="1"/>
</dbReference>
<gene>
    <name evidence="5" type="ORF">EDC14_1001125</name>
</gene>
<proteinExistence type="inferred from homology"/>
<feature type="region of interest" description="Disordered" evidence="3">
    <location>
        <begin position="510"/>
        <end position="536"/>
    </location>
</feature>
<name>A0A4R1SDV5_HYDET</name>
<dbReference type="PANTHER" id="PTHR22550:SF5">
    <property type="entry name" value="LEUCINE ZIPPER PROTEIN 4"/>
    <property type="match status" value="1"/>
</dbReference>
<keyword evidence="6" id="KW-1185">Reference proteome</keyword>
<organism evidence="5 6">
    <name type="scientific">Hydrogenispora ethanolica</name>
    <dbReference type="NCBI Taxonomy" id="1082276"/>
    <lineage>
        <taxon>Bacteria</taxon>
        <taxon>Bacillati</taxon>
        <taxon>Bacillota</taxon>
        <taxon>Hydrogenispora</taxon>
    </lineage>
</organism>
<dbReference type="InterPro" id="IPR004995">
    <property type="entry name" value="Spore_Ger"/>
</dbReference>
<dbReference type="AlphaFoldDB" id="A0A4R1SDV5"/>
<dbReference type="PIRSF" id="PIRSF005690">
    <property type="entry name" value="GerBA"/>
    <property type="match status" value="1"/>
</dbReference>
<comment type="similarity">
    <text evidence="1">Belongs to the GerABKA family.</text>
</comment>
<evidence type="ECO:0000313" key="5">
    <source>
        <dbReference type="EMBL" id="TCL76842.1"/>
    </source>
</evidence>
<evidence type="ECO:0000313" key="6">
    <source>
        <dbReference type="Proteomes" id="UP000295008"/>
    </source>
</evidence>
<feature type="transmembrane region" description="Helical" evidence="4">
    <location>
        <begin position="422"/>
        <end position="440"/>
    </location>
</feature>
<keyword evidence="4" id="KW-1133">Transmembrane helix</keyword>
<dbReference type="Pfam" id="PF03323">
    <property type="entry name" value="GerA"/>
    <property type="match status" value="1"/>
</dbReference>
<feature type="transmembrane region" description="Helical" evidence="4">
    <location>
        <begin position="396"/>
        <end position="416"/>
    </location>
</feature>
<reference evidence="5 6" key="1">
    <citation type="submission" date="2019-03" db="EMBL/GenBank/DDBJ databases">
        <title>Genomic Encyclopedia of Type Strains, Phase IV (KMG-IV): sequencing the most valuable type-strain genomes for metagenomic binning, comparative biology and taxonomic classification.</title>
        <authorList>
            <person name="Goeker M."/>
        </authorList>
    </citation>
    <scope>NUCLEOTIDE SEQUENCE [LARGE SCALE GENOMIC DNA]</scope>
    <source>
        <strain evidence="5 6">LX-B</strain>
    </source>
</reference>
<feature type="transmembrane region" description="Helical" evidence="4">
    <location>
        <begin position="327"/>
        <end position="346"/>
    </location>
</feature>
<dbReference type="GO" id="GO:0016020">
    <property type="term" value="C:membrane"/>
    <property type="evidence" value="ECO:0007669"/>
    <property type="project" value="InterPro"/>
</dbReference>
<dbReference type="InterPro" id="IPR050768">
    <property type="entry name" value="UPF0353/GerABKA_families"/>
</dbReference>
<evidence type="ECO:0000256" key="4">
    <source>
        <dbReference type="SAM" id="Phobius"/>
    </source>
</evidence>
<dbReference type="GO" id="GO:0009847">
    <property type="term" value="P:spore germination"/>
    <property type="evidence" value="ECO:0007669"/>
    <property type="project" value="InterPro"/>
</dbReference>
<keyword evidence="4" id="KW-0812">Transmembrane</keyword>
<comment type="caution">
    <text evidence="5">The sequence shown here is derived from an EMBL/GenBank/DDBJ whole genome shotgun (WGS) entry which is preliminary data.</text>
</comment>
<evidence type="ECO:0000256" key="1">
    <source>
        <dbReference type="ARBA" id="ARBA00005278"/>
    </source>
</evidence>
<protein>
    <submittedName>
        <fullName evidence="5">Spore germination protein KA</fullName>
    </submittedName>
</protein>